<evidence type="ECO:0000259" key="1">
    <source>
        <dbReference type="PROSITE" id="PS50011"/>
    </source>
</evidence>
<dbReference type="GO" id="GO:0005524">
    <property type="term" value="F:ATP binding"/>
    <property type="evidence" value="ECO:0007669"/>
    <property type="project" value="InterPro"/>
</dbReference>
<dbReference type="InterPro" id="IPR001245">
    <property type="entry name" value="Ser-Thr/Tyr_kinase_cat_dom"/>
</dbReference>
<organism evidence="2 3">
    <name type="scientific">Suillus subaureus</name>
    <dbReference type="NCBI Taxonomy" id="48587"/>
    <lineage>
        <taxon>Eukaryota</taxon>
        <taxon>Fungi</taxon>
        <taxon>Dikarya</taxon>
        <taxon>Basidiomycota</taxon>
        <taxon>Agaricomycotina</taxon>
        <taxon>Agaricomycetes</taxon>
        <taxon>Agaricomycetidae</taxon>
        <taxon>Boletales</taxon>
        <taxon>Suillineae</taxon>
        <taxon>Suillaceae</taxon>
        <taxon>Suillus</taxon>
    </lineage>
</organism>
<sequence length="134" mass="14716">NVLIDGAGNPRLTDFGLATIAEDAESQLSTTTANRSLNPRWRAPEVIGVVPEAEPVRPNFKSDVYSFGGLSSQIVSGDTPWKEKAQPQIIIALSNKVVHARPDNIIDDHWNLIQKCWSWNPADRPEATEVIGCL</sequence>
<dbReference type="AlphaFoldDB" id="A0A9P7DTA2"/>
<dbReference type="GO" id="GO:0004672">
    <property type="term" value="F:protein kinase activity"/>
    <property type="evidence" value="ECO:0007669"/>
    <property type="project" value="InterPro"/>
</dbReference>
<dbReference type="InterPro" id="IPR050167">
    <property type="entry name" value="Ser_Thr_protein_kinase"/>
</dbReference>
<gene>
    <name evidence="2" type="ORF">BJ212DRAFT_1233966</name>
</gene>
<dbReference type="GeneID" id="64623536"/>
<proteinExistence type="predicted"/>
<dbReference type="OrthoDB" id="346907at2759"/>
<reference evidence="2" key="1">
    <citation type="journal article" date="2020" name="New Phytol.">
        <title>Comparative genomics reveals dynamic genome evolution in host specialist ectomycorrhizal fungi.</title>
        <authorList>
            <person name="Lofgren L.A."/>
            <person name="Nguyen N.H."/>
            <person name="Vilgalys R."/>
            <person name="Ruytinx J."/>
            <person name="Liao H.L."/>
            <person name="Branco S."/>
            <person name="Kuo A."/>
            <person name="LaButti K."/>
            <person name="Lipzen A."/>
            <person name="Andreopoulos W."/>
            <person name="Pangilinan J."/>
            <person name="Riley R."/>
            <person name="Hundley H."/>
            <person name="Na H."/>
            <person name="Barry K."/>
            <person name="Grigoriev I.V."/>
            <person name="Stajich J.E."/>
            <person name="Kennedy P.G."/>
        </authorList>
    </citation>
    <scope>NUCLEOTIDE SEQUENCE</scope>
    <source>
        <strain evidence="2">MN1</strain>
    </source>
</reference>
<protein>
    <submittedName>
        <fullName evidence="2">Kinase-like domain-containing protein</fullName>
    </submittedName>
</protein>
<dbReference type="InterPro" id="IPR000719">
    <property type="entry name" value="Prot_kinase_dom"/>
</dbReference>
<keyword evidence="2" id="KW-0418">Kinase</keyword>
<keyword evidence="3" id="KW-1185">Reference proteome</keyword>
<dbReference type="SUPFAM" id="SSF56112">
    <property type="entry name" value="Protein kinase-like (PK-like)"/>
    <property type="match status" value="1"/>
</dbReference>
<comment type="caution">
    <text evidence="2">The sequence shown here is derived from an EMBL/GenBank/DDBJ whole genome shotgun (WGS) entry which is preliminary data.</text>
</comment>
<feature type="domain" description="Protein kinase" evidence="1">
    <location>
        <begin position="1"/>
        <end position="134"/>
    </location>
</feature>
<dbReference type="Proteomes" id="UP000807769">
    <property type="component" value="Unassembled WGS sequence"/>
</dbReference>
<dbReference type="EMBL" id="JABBWG010000078">
    <property type="protein sequence ID" value="KAG1802459.1"/>
    <property type="molecule type" value="Genomic_DNA"/>
</dbReference>
<evidence type="ECO:0000313" key="3">
    <source>
        <dbReference type="Proteomes" id="UP000807769"/>
    </source>
</evidence>
<accession>A0A9P7DTA2</accession>
<keyword evidence="2" id="KW-0808">Transferase</keyword>
<dbReference type="RefSeq" id="XP_041186278.1">
    <property type="nucleotide sequence ID" value="XM_041329519.1"/>
</dbReference>
<dbReference type="Pfam" id="PF07714">
    <property type="entry name" value="PK_Tyr_Ser-Thr"/>
    <property type="match status" value="1"/>
</dbReference>
<evidence type="ECO:0000313" key="2">
    <source>
        <dbReference type="EMBL" id="KAG1802459.1"/>
    </source>
</evidence>
<dbReference type="InterPro" id="IPR011009">
    <property type="entry name" value="Kinase-like_dom_sf"/>
</dbReference>
<name>A0A9P7DTA2_9AGAM</name>
<dbReference type="PROSITE" id="PS50011">
    <property type="entry name" value="PROTEIN_KINASE_DOM"/>
    <property type="match status" value="1"/>
</dbReference>
<dbReference type="GO" id="GO:0007165">
    <property type="term" value="P:signal transduction"/>
    <property type="evidence" value="ECO:0007669"/>
    <property type="project" value="TreeGrafter"/>
</dbReference>
<feature type="non-terminal residue" evidence="2">
    <location>
        <position position="1"/>
    </location>
</feature>
<dbReference type="Gene3D" id="1.10.510.10">
    <property type="entry name" value="Transferase(Phosphotransferase) domain 1"/>
    <property type="match status" value="1"/>
</dbReference>
<dbReference type="GO" id="GO:0005737">
    <property type="term" value="C:cytoplasm"/>
    <property type="evidence" value="ECO:0007669"/>
    <property type="project" value="TreeGrafter"/>
</dbReference>
<feature type="non-terminal residue" evidence="2">
    <location>
        <position position="134"/>
    </location>
</feature>
<dbReference type="PANTHER" id="PTHR23257">
    <property type="entry name" value="SERINE-THREONINE PROTEIN KINASE"/>
    <property type="match status" value="1"/>
</dbReference>